<proteinExistence type="predicted"/>
<reference evidence="2" key="1">
    <citation type="submission" date="2022-11" db="UniProtKB">
        <authorList>
            <consortium name="WormBaseParasite"/>
        </authorList>
    </citation>
    <scope>IDENTIFICATION</scope>
</reference>
<dbReference type="Proteomes" id="UP000887577">
    <property type="component" value="Unplaced"/>
</dbReference>
<accession>A0A914Y0E4</accession>
<evidence type="ECO:0000313" key="2">
    <source>
        <dbReference type="WBParaSite" id="PSU_v2.g12683.t1"/>
    </source>
</evidence>
<name>A0A914Y0E4_9BILA</name>
<dbReference type="WBParaSite" id="PSU_v2.g12683.t1">
    <property type="protein sequence ID" value="PSU_v2.g12683.t1"/>
    <property type="gene ID" value="PSU_v2.g12683"/>
</dbReference>
<sequence>MMGYGISSDILDLGLLSLVKNIGVGKHKSRHEELREEAFVEKYRASRKKAKRNRSEKLPNGIHIGGMRYAKIVNNGTAVCIRDFYITSYGTYEPFNEGLVFDTRGIRYLKHSLPDLKKLFKP</sequence>
<evidence type="ECO:0000313" key="1">
    <source>
        <dbReference type="Proteomes" id="UP000887577"/>
    </source>
</evidence>
<dbReference type="AlphaFoldDB" id="A0A914Y0E4"/>
<keyword evidence="1" id="KW-1185">Reference proteome</keyword>
<organism evidence="1 2">
    <name type="scientific">Panagrolaimus superbus</name>
    <dbReference type="NCBI Taxonomy" id="310955"/>
    <lineage>
        <taxon>Eukaryota</taxon>
        <taxon>Metazoa</taxon>
        <taxon>Ecdysozoa</taxon>
        <taxon>Nematoda</taxon>
        <taxon>Chromadorea</taxon>
        <taxon>Rhabditida</taxon>
        <taxon>Tylenchina</taxon>
        <taxon>Panagrolaimomorpha</taxon>
        <taxon>Panagrolaimoidea</taxon>
        <taxon>Panagrolaimidae</taxon>
        <taxon>Panagrolaimus</taxon>
    </lineage>
</organism>
<protein>
    <submittedName>
        <fullName evidence="2">Uncharacterized protein</fullName>
    </submittedName>
</protein>